<evidence type="ECO:0000259" key="1">
    <source>
        <dbReference type="Pfam" id="PF00656"/>
    </source>
</evidence>
<accession>A0A560JZJ2</accession>
<keyword evidence="3" id="KW-1185">Reference proteome</keyword>
<name>A0A560JZJ2_9BRAD</name>
<proteinExistence type="predicted"/>
<dbReference type="InterPro" id="IPR029030">
    <property type="entry name" value="Caspase-like_dom_sf"/>
</dbReference>
<reference evidence="2 3" key="1">
    <citation type="submission" date="2019-06" db="EMBL/GenBank/DDBJ databases">
        <title>Genomic Encyclopedia of Type Strains, Phase IV (KMG-V): Genome sequencing to study the core and pangenomes of soil and plant-associated prokaryotes.</title>
        <authorList>
            <person name="Whitman W."/>
        </authorList>
    </citation>
    <scope>NUCLEOTIDE SEQUENCE [LARGE SCALE GENOMIC DNA]</scope>
    <source>
        <strain evidence="2 3">BR 10556</strain>
    </source>
</reference>
<dbReference type="GO" id="GO:0004197">
    <property type="term" value="F:cysteine-type endopeptidase activity"/>
    <property type="evidence" value="ECO:0007669"/>
    <property type="project" value="InterPro"/>
</dbReference>
<dbReference type="PANTHER" id="PTHR22576:SF37">
    <property type="entry name" value="MUCOSA-ASSOCIATED LYMPHOID TISSUE LYMPHOMA TRANSLOCATION PROTEIN 1"/>
    <property type="match status" value="1"/>
</dbReference>
<sequence length="611" mass="65141">MAIRRREVLLGGLALAQLAAAARLRGQTNGAPTRAAVVVGVDKTGDLPVLQAAASGAKSIADWLAGEGFEVKLIDDSDGKVVTADSIKRAVTELVNRGTLTQLVIYFSGHGVAFGTSEFWLLTGAPDDLAEAVSVTECIDQANRSAIANVVIISDACRSIADFDTTLLHGTVLFPKGGFVPGAQSPDVDRFFGTRQGAPAYEVKLAADNFAGIYTSTLLDAFKHPRPGMITRVNNMDVVSNRALKAFLLDQVPARLRAANSKVIQYPDSKVESSETAYIGRAAALATQPAGPAPPNITISDLASHQFSLTPVGPLSSLRDVDAEALHRASADSELIRTQHELLDAKKADSFDTETGFFVTGASVRAVWIAGDQGGEIADAGDSKDRPALIKIPHGYQKPVTTALVFGDGSGTVLAALPGFIGSVVVSSGQVTSVKYSPSPRGSRRDEYATENTRIEGLRALAAASAKFGVFRIEGDKETRVAAGRRLADQIRVLKNVDPTLGLYAAYAYADANLLEQVRSVQSYMRGDLGADLFDVALLADKLTGQQVERLRGEVVPFCPMLTQGWQLLRVRDVALPENVQRARDSLRPALWTTFGPQGMEFINRAIQLAR</sequence>
<dbReference type="STRING" id="1399419.A5906_26490"/>
<dbReference type="Gene3D" id="3.40.50.1460">
    <property type="match status" value="1"/>
</dbReference>
<evidence type="ECO:0000313" key="3">
    <source>
        <dbReference type="Proteomes" id="UP000315914"/>
    </source>
</evidence>
<dbReference type="EMBL" id="VITW01000004">
    <property type="protein sequence ID" value="TWB76159.1"/>
    <property type="molecule type" value="Genomic_DNA"/>
</dbReference>
<dbReference type="InterPro" id="IPR011600">
    <property type="entry name" value="Pept_C14_caspase"/>
</dbReference>
<dbReference type="OrthoDB" id="6022002at2"/>
<dbReference type="SUPFAM" id="SSF52129">
    <property type="entry name" value="Caspase-like"/>
    <property type="match status" value="1"/>
</dbReference>
<dbReference type="Pfam" id="PF00656">
    <property type="entry name" value="Peptidase_C14"/>
    <property type="match status" value="1"/>
</dbReference>
<comment type="caution">
    <text evidence="2">The sequence shown here is derived from an EMBL/GenBank/DDBJ whole genome shotgun (WGS) entry which is preliminary data.</text>
</comment>
<gene>
    <name evidence="2" type="ORF">FBZ95_104340</name>
</gene>
<dbReference type="RefSeq" id="WP_161495378.1">
    <property type="nucleotide sequence ID" value="NZ_LWIG01000007.1"/>
</dbReference>
<dbReference type="GO" id="GO:0006508">
    <property type="term" value="P:proteolysis"/>
    <property type="evidence" value="ECO:0007669"/>
    <property type="project" value="InterPro"/>
</dbReference>
<dbReference type="AlphaFoldDB" id="A0A560JZJ2"/>
<protein>
    <submittedName>
        <fullName evidence="2">Caspase domain-containing protein</fullName>
    </submittedName>
</protein>
<feature type="domain" description="Peptidase C14 caspase" evidence="1">
    <location>
        <begin position="34"/>
        <end position="228"/>
    </location>
</feature>
<evidence type="ECO:0000313" key="2">
    <source>
        <dbReference type="EMBL" id="TWB76159.1"/>
    </source>
</evidence>
<dbReference type="InterPro" id="IPR052039">
    <property type="entry name" value="Caspase-related_regulators"/>
</dbReference>
<dbReference type="Proteomes" id="UP000315914">
    <property type="component" value="Unassembled WGS sequence"/>
</dbReference>
<organism evidence="2 3">
    <name type="scientific">Bradyrhizobium sacchari</name>
    <dbReference type="NCBI Taxonomy" id="1399419"/>
    <lineage>
        <taxon>Bacteria</taxon>
        <taxon>Pseudomonadati</taxon>
        <taxon>Pseudomonadota</taxon>
        <taxon>Alphaproteobacteria</taxon>
        <taxon>Hyphomicrobiales</taxon>
        <taxon>Nitrobacteraceae</taxon>
        <taxon>Bradyrhizobium</taxon>
    </lineage>
</organism>
<dbReference type="PANTHER" id="PTHR22576">
    <property type="entry name" value="MUCOSA ASSOCIATED LYMPHOID TISSUE LYMPHOMA TRANSLOCATION PROTEIN 1/PARACASPASE"/>
    <property type="match status" value="1"/>
</dbReference>